<feature type="signal peptide" evidence="3">
    <location>
        <begin position="1"/>
        <end position="33"/>
    </location>
</feature>
<accession>Q1YG48</accession>
<dbReference type="Proteomes" id="UP000000321">
    <property type="component" value="Unassembled WGS sequence"/>
</dbReference>
<proteinExistence type="inferred from homology"/>
<dbReference type="InterPro" id="IPR008258">
    <property type="entry name" value="Transglycosylase_SLT_dom_1"/>
</dbReference>
<dbReference type="InterPro" id="IPR007730">
    <property type="entry name" value="SPOR-like_dom"/>
</dbReference>
<name>Q1YG48_AURMS</name>
<feature type="chain" id="PRO_5004197562" evidence="3">
    <location>
        <begin position="34"/>
        <end position="329"/>
    </location>
</feature>
<comment type="similarity">
    <text evidence="1">Belongs to the transglycosylase Slt family.</text>
</comment>
<reference evidence="6 7" key="1">
    <citation type="journal article" date="2008" name="Appl. Environ. Microbiol.">
        <title>Genomic insights into Mn(II) oxidation by the marine alphaproteobacterium Aurantimonas sp. strain SI85-9A1.</title>
        <authorList>
            <person name="Dick G.J."/>
            <person name="Podell S."/>
            <person name="Johnson H.A."/>
            <person name="Rivera-Espinoza Y."/>
            <person name="Bernier-Latmani R."/>
            <person name="McCarthy J.K."/>
            <person name="Torpey J.W."/>
            <person name="Clement B.G."/>
            <person name="Gaasterland T."/>
            <person name="Tebo B.M."/>
        </authorList>
    </citation>
    <scope>NUCLEOTIDE SEQUENCE [LARGE SCALE GENOMIC DNA]</scope>
    <source>
        <strain evidence="6 7">SI85-9A1</strain>
    </source>
</reference>
<dbReference type="InterPro" id="IPR023346">
    <property type="entry name" value="Lysozyme-like_dom_sf"/>
</dbReference>
<dbReference type="SUPFAM" id="SSF53955">
    <property type="entry name" value="Lysozyme-like"/>
    <property type="match status" value="1"/>
</dbReference>
<keyword evidence="3" id="KW-0732">Signal</keyword>
<evidence type="ECO:0000256" key="1">
    <source>
        <dbReference type="ARBA" id="ARBA00007734"/>
    </source>
</evidence>
<dbReference type="PANTHER" id="PTHR37423">
    <property type="entry name" value="SOLUBLE LYTIC MUREIN TRANSGLYCOSYLASE-RELATED"/>
    <property type="match status" value="1"/>
</dbReference>
<dbReference type="PANTHER" id="PTHR37423:SF2">
    <property type="entry name" value="MEMBRANE-BOUND LYTIC MUREIN TRANSGLYCOSYLASE C"/>
    <property type="match status" value="1"/>
</dbReference>
<dbReference type="EMBL" id="AAPJ01000005">
    <property type="protein sequence ID" value="EAS49377.1"/>
    <property type="molecule type" value="Genomic_DNA"/>
</dbReference>
<organism evidence="6 7">
    <name type="scientific">Aurantimonas manganoxydans (strain ATCC BAA-1229 / DSM 21871 / SI85-9A1)</name>
    <dbReference type="NCBI Taxonomy" id="287752"/>
    <lineage>
        <taxon>Bacteria</taxon>
        <taxon>Pseudomonadati</taxon>
        <taxon>Pseudomonadota</taxon>
        <taxon>Alphaproteobacteria</taxon>
        <taxon>Hyphomicrobiales</taxon>
        <taxon>Aurantimonadaceae</taxon>
        <taxon>Aurantimonas</taxon>
    </lineage>
</organism>
<sequence length="329" mass="35222">MATCAMTASKPVLRRALGVGAACGLALAVFAPAAAGAQVADKGAIVLPALAFPPSPPRLSERADEAEASADQPLSATAICGMIARNADAVGMSPDFFARLIWKESRFDAGAVSPVGARGIAQFMPYTAEERGLDDPYDARQALRHSALYLADLRAELGNWGLAAAAYNGGINRVKRWLVSGGSLPYETEDYVNAITFRPADWFREDGRELEPRPLDADRDFDESCARLPIMKTRAVFAAFDGVESAPMRPWGVQVAGHARQAVAMKMFQRVQSRFGAILKGRDPLVIRGRNGARQRIYAVRIGADTRSEADALCGRLRGAGGSCVVLKN</sequence>
<evidence type="ECO:0000259" key="4">
    <source>
        <dbReference type="Pfam" id="PF01464"/>
    </source>
</evidence>
<dbReference type="InterPro" id="IPR036680">
    <property type="entry name" value="SPOR-like_sf"/>
</dbReference>
<evidence type="ECO:0000256" key="3">
    <source>
        <dbReference type="SAM" id="SignalP"/>
    </source>
</evidence>
<feature type="domain" description="SPOR" evidence="5">
    <location>
        <begin position="249"/>
        <end position="327"/>
    </location>
</feature>
<evidence type="ECO:0000313" key="7">
    <source>
        <dbReference type="Proteomes" id="UP000000321"/>
    </source>
</evidence>
<dbReference type="Pfam" id="PF05036">
    <property type="entry name" value="SPOR"/>
    <property type="match status" value="1"/>
</dbReference>
<dbReference type="Gene3D" id="3.30.70.1070">
    <property type="entry name" value="Sporulation related repeat"/>
    <property type="match status" value="1"/>
</dbReference>
<comment type="similarity">
    <text evidence="2">Belongs to the virb1 family.</text>
</comment>
<dbReference type="HOGENOM" id="CLU_070265_0_0_5"/>
<evidence type="ECO:0000313" key="6">
    <source>
        <dbReference type="EMBL" id="EAS49377.1"/>
    </source>
</evidence>
<evidence type="ECO:0000259" key="5">
    <source>
        <dbReference type="Pfam" id="PF05036"/>
    </source>
</evidence>
<evidence type="ECO:0000256" key="2">
    <source>
        <dbReference type="ARBA" id="ARBA00009387"/>
    </source>
</evidence>
<dbReference type="GO" id="GO:0042834">
    <property type="term" value="F:peptidoglycan binding"/>
    <property type="evidence" value="ECO:0007669"/>
    <property type="project" value="InterPro"/>
</dbReference>
<keyword evidence="7" id="KW-1185">Reference proteome</keyword>
<gene>
    <name evidence="6" type="ORF">SI859A1_02980</name>
</gene>
<dbReference type="Gene3D" id="1.10.530.10">
    <property type="match status" value="1"/>
</dbReference>
<dbReference type="CDD" id="cd00254">
    <property type="entry name" value="LT-like"/>
    <property type="match status" value="1"/>
</dbReference>
<protein>
    <submittedName>
        <fullName evidence="6">Transglycosylase, SLT domain</fullName>
    </submittedName>
</protein>
<dbReference type="Pfam" id="PF01464">
    <property type="entry name" value="SLT"/>
    <property type="match status" value="1"/>
</dbReference>
<dbReference type="BioCyc" id="AURANTIMONAS:SI859A1_02980-MONOMER"/>
<dbReference type="AlphaFoldDB" id="Q1YG48"/>
<comment type="caution">
    <text evidence="6">The sequence shown here is derived from an EMBL/GenBank/DDBJ whole genome shotgun (WGS) entry which is preliminary data.</text>
</comment>
<feature type="domain" description="Transglycosylase SLT" evidence="4">
    <location>
        <begin position="83"/>
        <end position="181"/>
    </location>
</feature>